<dbReference type="EMBL" id="RQTK01000150">
    <property type="protein sequence ID" value="RUS86125.1"/>
    <property type="molecule type" value="Genomic_DNA"/>
</dbReference>
<gene>
    <name evidence="6" type="ORF">EGW08_006145</name>
</gene>
<keyword evidence="3" id="KW-0325">Glycoprotein</keyword>
<organism evidence="6 7">
    <name type="scientific">Elysia chlorotica</name>
    <name type="common">Eastern emerald elysia</name>
    <name type="synonym">Sea slug</name>
    <dbReference type="NCBI Taxonomy" id="188477"/>
    <lineage>
        <taxon>Eukaryota</taxon>
        <taxon>Metazoa</taxon>
        <taxon>Spiralia</taxon>
        <taxon>Lophotrochozoa</taxon>
        <taxon>Mollusca</taxon>
        <taxon>Gastropoda</taxon>
        <taxon>Heterobranchia</taxon>
        <taxon>Euthyneura</taxon>
        <taxon>Panpulmonata</taxon>
        <taxon>Sacoglossa</taxon>
        <taxon>Placobranchoidea</taxon>
        <taxon>Plakobranchidae</taxon>
        <taxon>Elysia</taxon>
    </lineage>
</organism>
<feature type="domain" description="Saposin B-type" evidence="5">
    <location>
        <begin position="56"/>
        <end position="140"/>
    </location>
</feature>
<dbReference type="InterPro" id="IPR011001">
    <property type="entry name" value="Saposin-like"/>
</dbReference>
<dbReference type="Proteomes" id="UP000271974">
    <property type="component" value="Unassembled WGS sequence"/>
</dbReference>
<proteinExistence type="predicted"/>
<reference evidence="6 7" key="1">
    <citation type="submission" date="2019-01" db="EMBL/GenBank/DDBJ databases">
        <title>A draft genome assembly of the solar-powered sea slug Elysia chlorotica.</title>
        <authorList>
            <person name="Cai H."/>
            <person name="Li Q."/>
            <person name="Fang X."/>
            <person name="Li J."/>
            <person name="Curtis N.E."/>
            <person name="Altenburger A."/>
            <person name="Shibata T."/>
            <person name="Feng M."/>
            <person name="Maeda T."/>
            <person name="Schwartz J.A."/>
            <person name="Shigenobu S."/>
            <person name="Lundholm N."/>
            <person name="Nishiyama T."/>
            <person name="Yang H."/>
            <person name="Hasebe M."/>
            <person name="Li S."/>
            <person name="Pierce S.K."/>
            <person name="Wang J."/>
        </authorList>
    </citation>
    <scope>NUCLEOTIDE SEQUENCE [LARGE SCALE GENOMIC DNA]</scope>
    <source>
        <strain evidence="6">EC2010</strain>
        <tissue evidence="6">Whole organism of an adult</tissue>
    </source>
</reference>
<dbReference type="PANTHER" id="PTHR10340">
    <property type="entry name" value="SPHINGOMYELIN PHOSPHODIESTERASE"/>
    <property type="match status" value="1"/>
</dbReference>
<keyword evidence="1" id="KW-0378">Hydrolase</keyword>
<keyword evidence="2" id="KW-1015">Disulfide bond</keyword>
<feature type="chain" id="PRO_5019475405" description="Saposin B-type domain-containing protein" evidence="4">
    <location>
        <begin position="29"/>
        <end position="256"/>
    </location>
</feature>
<evidence type="ECO:0000259" key="5">
    <source>
        <dbReference type="PROSITE" id="PS50015"/>
    </source>
</evidence>
<sequence length="256" mass="29188">MVLLRTAAFIWLALLLVLGLLGFCTVEALKSPAQILMHERRGAFCSARVDHSDDTAFISCEECKVDFERLKHVFKHETNDGKKYRTAATLCNKFVSMFGYSPEEYCPKLYSTYLESIEYVIHADMFPNLCHIVGLCPDEELRNCRDRRLDVPSVDNYSDLNYRDIDFTAENNRVNGGYFNRKTPRDGSVFRDRFGSTSPNITFVQISDIHFDPEYKEGASTSCLQVVCCHGLFGEPIDITEVLEARRAGPFGDYHC</sequence>
<evidence type="ECO:0000256" key="2">
    <source>
        <dbReference type="ARBA" id="ARBA00023157"/>
    </source>
</evidence>
<evidence type="ECO:0000313" key="7">
    <source>
        <dbReference type="Proteomes" id="UP000271974"/>
    </source>
</evidence>
<comment type="caution">
    <text evidence="6">The sequence shown here is derived from an EMBL/GenBank/DDBJ whole genome shotgun (WGS) entry which is preliminary data.</text>
</comment>
<feature type="non-terminal residue" evidence="6">
    <location>
        <position position="256"/>
    </location>
</feature>
<dbReference type="GO" id="GO:0005615">
    <property type="term" value="C:extracellular space"/>
    <property type="evidence" value="ECO:0007669"/>
    <property type="project" value="TreeGrafter"/>
</dbReference>
<evidence type="ECO:0000256" key="3">
    <source>
        <dbReference type="ARBA" id="ARBA00023180"/>
    </source>
</evidence>
<keyword evidence="4" id="KW-0732">Signal</keyword>
<protein>
    <recommendedName>
        <fullName evidence="5">Saposin B-type domain-containing protein</fullName>
    </recommendedName>
</protein>
<dbReference type="PANTHER" id="PTHR10340:SF34">
    <property type="entry name" value="SPHINGOMYELIN PHOSPHODIESTERASE"/>
    <property type="match status" value="1"/>
</dbReference>
<dbReference type="PROSITE" id="PS50015">
    <property type="entry name" value="SAP_B"/>
    <property type="match status" value="1"/>
</dbReference>
<accession>A0A433TX68</accession>
<dbReference type="OrthoDB" id="282973at2759"/>
<evidence type="ECO:0000256" key="1">
    <source>
        <dbReference type="ARBA" id="ARBA00022801"/>
    </source>
</evidence>
<keyword evidence="7" id="KW-1185">Reference proteome</keyword>
<dbReference type="GO" id="GO:0008081">
    <property type="term" value="F:phosphoric diester hydrolase activity"/>
    <property type="evidence" value="ECO:0007669"/>
    <property type="project" value="TreeGrafter"/>
</dbReference>
<feature type="signal peptide" evidence="4">
    <location>
        <begin position="1"/>
        <end position="28"/>
    </location>
</feature>
<dbReference type="InterPro" id="IPR008139">
    <property type="entry name" value="SaposinB_dom"/>
</dbReference>
<evidence type="ECO:0000313" key="6">
    <source>
        <dbReference type="EMBL" id="RUS86125.1"/>
    </source>
</evidence>
<name>A0A433TX68_ELYCH</name>
<dbReference type="SUPFAM" id="SSF47862">
    <property type="entry name" value="Saposin"/>
    <property type="match status" value="1"/>
</dbReference>
<dbReference type="AlphaFoldDB" id="A0A433TX68"/>
<evidence type="ECO:0000256" key="4">
    <source>
        <dbReference type="SAM" id="SignalP"/>
    </source>
</evidence>